<gene>
    <name evidence="3" type="ORF">N1028_13215</name>
</gene>
<dbReference type="RefSeq" id="WP_259529728.1">
    <property type="nucleotide sequence ID" value="NZ_JANLCK010000007.1"/>
</dbReference>
<accession>A0AA41XHU7</accession>
<comment type="caution">
    <text evidence="3">The sequence shown here is derived from an EMBL/GenBank/DDBJ whole genome shotgun (WGS) entry which is preliminary data.</text>
</comment>
<dbReference type="Proteomes" id="UP001165587">
    <property type="component" value="Unassembled WGS sequence"/>
</dbReference>
<dbReference type="PROSITE" id="PS51257">
    <property type="entry name" value="PROKAR_LIPOPROTEIN"/>
    <property type="match status" value="1"/>
</dbReference>
<keyword evidence="2" id="KW-0732">Signal</keyword>
<organism evidence="3 4">
    <name type="scientific">Herbiconiux oxytropis</name>
    <dbReference type="NCBI Taxonomy" id="2970915"/>
    <lineage>
        <taxon>Bacteria</taxon>
        <taxon>Bacillati</taxon>
        <taxon>Actinomycetota</taxon>
        <taxon>Actinomycetes</taxon>
        <taxon>Micrococcales</taxon>
        <taxon>Microbacteriaceae</taxon>
        <taxon>Herbiconiux</taxon>
    </lineage>
</organism>
<sequence length="225" mass="23372">MKPHKLSALVALPAITLLALAGCAFPQPAAPEPAAETSKPSATSTPTEEAEEPADASAASGEVAAPGTTAGPGEPLVTEFTGTDGQKALIASSLVDVVPATTEQVAFLNEQFDKGELDGFEISFIHLEQSKVSGDPIEFNADYTSFKPVDAEGQRVQDVTVIGWDECGTESFTPEFDSGETLMQCYIAAAPAGGGAPAGLMYDGGFSEDNPFDYYDGKPLLFLAE</sequence>
<reference evidence="3" key="1">
    <citation type="submission" date="2022-08" db="EMBL/GenBank/DDBJ databases">
        <authorList>
            <person name="Deng Y."/>
            <person name="Han X.-F."/>
            <person name="Zhang Y.-Q."/>
        </authorList>
    </citation>
    <scope>NUCLEOTIDE SEQUENCE</scope>
    <source>
        <strain evidence="3">CPCC 203407</strain>
    </source>
</reference>
<evidence type="ECO:0000256" key="1">
    <source>
        <dbReference type="SAM" id="MobiDB-lite"/>
    </source>
</evidence>
<evidence type="ECO:0000313" key="3">
    <source>
        <dbReference type="EMBL" id="MCS5726853.1"/>
    </source>
</evidence>
<dbReference type="AlphaFoldDB" id="A0AA41XHU7"/>
<feature type="compositionally biased region" description="Low complexity" evidence="1">
    <location>
        <begin position="27"/>
        <end position="47"/>
    </location>
</feature>
<proteinExistence type="predicted"/>
<feature type="compositionally biased region" description="Low complexity" evidence="1">
    <location>
        <begin position="55"/>
        <end position="67"/>
    </location>
</feature>
<evidence type="ECO:0000256" key="2">
    <source>
        <dbReference type="SAM" id="SignalP"/>
    </source>
</evidence>
<feature type="region of interest" description="Disordered" evidence="1">
    <location>
        <begin position="27"/>
        <end position="75"/>
    </location>
</feature>
<name>A0AA41XHU7_9MICO</name>
<evidence type="ECO:0008006" key="5">
    <source>
        <dbReference type="Google" id="ProtNLM"/>
    </source>
</evidence>
<feature type="chain" id="PRO_5041459019" description="Lipoprotein" evidence="2">
    <location>
        <begin position="22"/>
        <end position="225"/>
    </location>
</feature>
<keyword evidence="4" id="KW-1185">Reference proteome</keyword>
<protein>
    <recommendedName>
        <fullName evidence="5">Lipoprotein</fullName>
    </recommendedName>
</protein>
<dbReference type="EMBL" id="JANLCK010000007">
    <property type="protein sequence ID" value="MCS5726853.1"/>
    <property type="molecule type" value="Genomic_DNA"/>
</dbReference>
<feature type="signal peptide" evidence="2">
    <location>
        <begin position="1"/>
        <end position="21"/>
    </location>
</feature>
<evidence type="ECO:0000313" key="4">
    <source>
        <dbReference type="Proteomes" id="UP001165587"/>
    </source>
</evidence>